<dbReference type="EMBL" id="BARS01058233">
    <property type="protein sequence ID" value="GAG46654.1"/>
    <property type="molecule type" value="Genomic_DNA"/>
</dbReference>
<dbReference type="AlphaFoldDB" id="X0XTU7"/>
<feature type="non-terminal residue" evidence="1">
    <location>
        <position position="38"/>
    </location>
</feature>
<proteinExistence type="predicted"/>
<comment type="caution">
    <text evidence="1">The sequence shown here is derived from an EMBL/GenBank/DDBJ whole genome shotgun (WGS) entry which is preliminary data.</text>
</comment>
<protein>
    <submittedName>
        <fullName evidence="1">Uncharacterized protein</fullName>
    </submittedName>
</protein>
<reference evidence="1" key="1">
    <citation type="journal article" date="2014" name="Front. Microbiol.">
        <title>High frequency of phylogenetically diverse reductive dehalogenase-homologous genes in deep subseafloor sedimentary metagenomes.</title>
        <authorList>
            <person name="Kawai M."/>
            <person name="Futagami T."/>
            <person name="Toyoda A."/>
            <person name="Takaki Y."/>
            <person name="Nishi S."/>
            <person name="Hori S."/>
            <person name="Arai W."/>
            <person name="Tsubouchi T."/>
            <person name="Morono Y."/>
            <person name="Uchiyama I."/>
            <person name="Ito T."/>
            <person name="Fujiyama A."/>
            <person name="Inagaki F."/>
            <person name="Takami H."/>
        </authorList>
    </citation>
    <scope>NUCLEOTIDE SEQUENCE</scope>
    <source>
        <strain evidence="1">Expedition CK06-06</strain>
    </source>
</reference>
<gene>
    <name evidence="1" type="ORF">S01H1_85029</name>
</gene>
<organism evidence="1">
    <name type="scientific">marine sediment metagenome</name>
    <dbReference type="NCBI Taxonomy" id="412755"/>
    <lineage>
        <taxon>unclassified sequences</taxon>
        <taxon>metagenomes</taxon>
        <taxon>ecological metagenomes</taxon>
    </lineage>
</organism>
<accession>X0XTU7</accession>
<sequence>MAAAQFRDTPQLAAGSFIAKLWALDRPENRVYGAGIVL</sequence>
<name>X0XTU7_9ZZZZ</name>
<evidence type="ECO:0000313" key="1">
    <source>
        <dbReference type="EMBL" id="GAG46654.1"/>
    </source>
</evidence>